<comment type="caution">
    <text evidence="1">The sequence shown here is derived from an EMBL/GenBank/DDBJ whole genome shotgun (WGS) entry which is preliminary data.</text>
</comment>
<keyword evidence="2" id="KW-1185">Reference proteome</keyword>
<proteinExistence type="predicted"/>
<sequence>MHSSHNTSFLHDCRRDHLQILPPEHRRPNDVLVPRSYDAEELKGGILDIVGRVNVNNRQAELLHTFLVDYLASPEPSRLTMRELRDFLELMAEHIDRYFFHGGLTQGDSKHFKLWLVDAGNVRMRGYWQPWSYTVGRITLYVRGKVSDIYFNRCPNLDLHLLVEGEDGHGILWQEMYRALIKEVREWHPSLYSLEFRGARWPWSPIYDWAVASTYDPFFRWLYNEERMSLAWEGLDFRPQEPAIFKNRLWRWKPRRKEEFKRALMRLTYTDYDFFISTEAPYPERLFIIVFIFKFELSDKTSK</sequence>
<reference evidence="1" key="1">
    <citation type="submission" date="2022-10" db="EMBL/GenBank/DDBJ databases">
        <title>Genome Sequence of Xylaria curta.</title>
        <authorList>
            <person name="Buettner E."/>
        </authorList>
    </citation>
    <scope>NUCLEOTIDE SEQUENCE</scope>
    <source>
        <strain evidence="1">Babe10</strain>
    </source>
</reference>
<accession>A0ACC1P482</accession>
<evidence type="ECO:0000313" key="2">
    <source>
        <dbReference type="Proteomes" id="UP001143856"/>
    </source>
</evidence>
<dbReference type="Proteomes" id="UP001143856">
    <property type="component" value="Unassembled WGS sequence"/>
</dbReference>
<dbReference type="EMBL" id="JAPDGR010000920">
    <property type="protein sequence ID" value="KAJ2986616.1"/>
    <property type="molecule type" value="Genomic_DNA"/>
</dbReference>
<protein>
    <submittedName>
        <fullName evidence="1">Uncharacterized protein</fullName>
    </submittedName>
</protein>
<name>A0ACC1P482_9PEZI</name>
<organism evidence="1 2">
    <name type="scientific">Xylaria curta</name>
    <dbReference type="NCBI Taxonomy" id="42375"/>
    <lineage>
        <taxon>Eukaryota</taxon>
        <taxon>Fungi</taxon>
        <taxon>Dikarya</taxon>
        <taxon>Ascomycota</taxon>
        <taxon>Pezizomycotina</taxon>
        <taxon>Sordariomycetes</taxon>
        <taxon>Xylariomycetidae</taxon>
        <taxon>Xylariales</taxon>
        <taxon>Xylariaceae</taxon>
        <taxon>Xylaria</taxon>
    </lineage>
</organism>
<evidence type="ECO:0000313" key="1">
    <source>
        <dbReference type="EMBL" id="KAJ2986616.1"/>
    </source>
</evidence>
<gene>
    <name evidence="1" type="ORF">NUW58_g4940</name>
</gene>